<evidence type="ECO:0000313" key="2">
    <source>
        <dbReference type="EMBL" id="KAK7492613.1"/>
    </source>
</evidence>
<evidence type="ECO:0000313" key="3">
    <source>
        <dbReference type="Proteomes" id="UP001519460"/>
    </source>
</evidence>
<proteinExistence type="predicted"/>
<dbReference type="Proteomes" id="UP001519460">
    <property type="component" value="Unassembled WGS sequence"/>
</dbReference>
<reference evidence="1 3" key="2">
    <citation type="journal article" date="2023" name="Sci. Data">
        <title>Genome assembly of the Korean intertidal mud-creeper Batillaria attramentaria.</title>
        <authorList>
            <person name="Patra A.K."/>
            <person name="Ho P.T."/>
            <person name="Jun S."/>
            <person name="Lee S.J."/>
            <person name="Kim Y."/>
            <person name="Won Y.J."/>
        </authorList>
    </citation>
    <scope>NUCLEOTIDE SEQUENCE [LARGE SCALE GENOMIC DNA]</scope>
    <source>
        <strain evidence="1">Wonlab-2016</strain>
    </source>
</reference>
<gene>
    <name evidence="2" type="ORF">BaRGS_00016092</name>
    <name evidence="1" type="ORF">BaRGS_00019509</name>
</gene>
<organism evidence="1 3">
    <name type="scientific">Batillaria attramentaria</name>
    <dbReference type="NCBI Taxonomy" id="370345"/>
    <lineage>
        <taxon>Eukaryota</taxon>
        <taxon>Metazoa</taxon>
        <taxon>Spiralia</taxon>
        <taxon>Lophotrochozoa</taxon>
        <taxon>Mollusca</taxon>
        <taxon>Gastropoda</taxon>
        <taxon>Caenogastropoda</taxon>
        <taxon>Sorbeoconcha</taxon>
        <taxon>Cerithioidea</taxon>
        <taxon>Batillariidae</taxon>
        <taxon>Batillaria</taxon>
    </lineage>
</organism>
<evidence type="ECO:0000313" key="1">
    <source>
        <dbReference type="EMBL" id="KAK7489257.1"/>
    </source>
</evidence>
<sequence>MPPKGKRSKRGNEVDLLRGLDGDVRAVLIQEKFGTEAAVLAMTERDLLSLDLKVGDRAVPRSVVCQFQTEKGGWATSLIREASRH</sequence>
<name>A0ABD0KPX5_9CAEN</name>
<dbReference type="EMBL" id="JACVVK020000140">
    <property type="protein sequence ID" value="KAK7489257.1"/>
    <property type="molecule type" value="Genomic_DNA"/>
</dbReference>
<reference evidence="1" key="1">
    <citation type="submission" date="2020-09" db="EMBL/GenBank/DDBJ databases">
        <authorList>
            <person name="Won Y."/>
        </authorList>
    </citation>
    <scope>NUCLEOTIDE SEQUENCE</scope>
    <source>
        <strain evidence="1">Wonlab-2016</strain>
        <tissue evidence="1">Foot muscle</tissue>
    </source>
</reference>
<reference evidence="1" key="3">
    <citation type="submission" date="2023-01" db="EMBL/GenBank/DDBJ databases">
        <authorList>
            <person name="Patra A."/>
        </authorList>
    </citation>
    <scope>NUCLEOTIDE SEQUENCE</scope>
    <source>
        <strain evidence="1">Wonlab-2016</strain>
        <tissue evidence="1">Foot muscle</tissue>
    </source>
</reference>
<dbReference type="AlphaFoldDB" id="A0ABD0KPX5"/>
<dbReference type="EMBL" id="JACVVK020000101">
    <property type="protein sequence ID" value="KAK7492613.1"/>
    <property type="molecule type" value="Genomic_DNA"/>
</dbReference>
<accession>A0ABD0KPX5</accession>
<protein>
    <submittedName>
        <fullName evidence="1">Uncharacterized protein</fullName>
    </submittedName>
</protein>
<keyword evidence="3" id="KW-1185">Reference proteome</keyword>
<comment type="caution">
    <text evidence="1">The sequence shown here is derived from an EMBL/GenBank/DDBJ whole genome shotgun (WGS) entry which is preliminary data.</text>
</comment>